<evidence type="ECO:0000259" key="4">
    <source>
        <dbReference type="PROSITE" id="PS01124"/>
    </source>
</evidence>
<feature type="domain" description="HTH araC/xylS-type" evidence="4">
    <location>
        <begin position="73"/>
        <end position="171"/>
    </location>
</feature>
<dbReference type="EMBL" id="JACIGY010000001">
    <property type="protein sequence ID" value="MBB4411157.1"/>
    <property type="molecule type" value="Genomic_DNA"/>
</dbReference>
<dbReference type="PANTHER" id="PTHR46796">
    <property type="entry name" value="HTH-TYPE TRANSCRIPTIONAL ACTIVATOR RHAS-RELATED"/>
    <property type="match status" value="1"/>
</dbReference>
<dbReference type="Proteomes" id="UP000576087">
    <property type="component" value="Unassembled WGS sequence"/>
</dbReference>
<dbReference type="Pfam" id="PF12833">
    <property type="entry name" value="HTH_18"/>
    <property type="match status" value="1"/>
</dbReference>
<evidence type="ECO:0000313" key="8">
    <source>
        <dbReference type="Proteomes" id="UP000520770"/>
    </source>
</evidence>
<reference evidence="8 9" key="1">
    <citation type="submission" date="2020-08" db="EMBL/GenBank/DDBJ databases">
        <title>Genomic Encyclopedia of Type Strains, Phase IV (KMG-V): Genome sequencing to study the core and pangenomes of soil and plant-associated prokaryotes.</title>
        <authorList>
            <person name="Whitman W."/>
        </authorList>
    </citation>
    <scope>NUCLEOTIDE SEQUENCE [LARGE SCALE GENOMIC DNA]</scope>
    <source>
        <strain evidence="6 9">SEMIA 444</strain>
        <strain evidence="5 8">SEMIA 448</strain>
        <strain evidence="7 10">SEMIA 452</strain>
    </source>
</reference>
<keyword evidence="3" id="KW-0804">Transcription</keyword>
<name>A0A7W6S3D9_9HYPH</name>
<proteinExistence type="predicted"/>
<evidence type="ECO:0000313" key="9">
    <source>
        <dbReference type="Proteomes" id="UP000524535"/>
    </source>
</evidence>
<dbReference type="Gene3D" id="1.10.10.60">
    <property type="entry name" value="Homeodomain-like"/>
    <property type="match status" value="2"/>
</dbReference>
<dbReference type="PROSITE" id="PS00041">
    <property type="entry name" value="HTH_ARAC_FAMILY_1"/>
    <property type="match status" value="1"/>
</dbReference>
<dbReference type="InterPro" id="IPR018060">
    <property type="entry name" value="HTH_AraC"/>
</dbReference>
<dbReference type="SUPFAM" id="SSF46689">
    <property type="entry name" value="Homeodomain-like"/>
    <property type="match status" value="2"/>
</dbReference>
<dbReference type="InterPro" id="IPR009057">
    <property type="entry name" value="Homeodomain-like_sf"/>
</dbReference>
<dbReference type="AlphaFoldDB" id="A0A7W6S3D9"/>
<dbReference type="InterPro" id="IPR018062">
    <property type="entry name" value="HTH_AraC-typ_CS"/>
</dbReference>
<comment type="caution">
    <text evidence="5">The sequence shown here is derived from an EMBL/GenBank/DDBJ whole genome shotgun (WGS) entry which is preliminary data.</text>
</comment>
<dbReference type="RefSeq" id="WP_183820876.1">
    <property type="nucleotide sequence ID" value="NZ_JACIGW010000001.1"/>
</dbReference>
<keyword evidence="2 5" id="KW-0238">DNA-binding</keyword>
<dbReference type="InterPro" id="IPR050204">
    <property type="entry name" value="AraC_XylS_family_regulators"/>
</dbReference>
<organism evidence="5 8">
    <name type="scientific">Aliirhizobium cellulosilyticum</name>
    <dbReference type="NCBI Taxonomy" id="393664"/>
    <lineage>
        <taxon>Bacteria</taxon>
        <taxon>Pseudomonadati</taxon>
        <taxon>Pseudomonadota</taxon>
        <taxon>Alphaproteobacteria</taxon>
        <taxon>Hyphomicrobiales</taxon>
        <taxon>Rhizobiaceae</taxon>
        <taxon>Aliirhizobium</taxon>
    </lineage>
</organism>
<dbReference type="GO" id="GO:0003700">
    <property type="term" value="F:DNA-binding transcription factor activity"/>
    <property type="evidence" value="ECO:0007669"/>
    <property type="project" value="InterPro"/>
</dbReference>
<gene>
    <name evidence="6" type="ORF">GGE31_001628</name>
    <name evidence="5" type="ORF">GGE33_000157</name>
    <name evidence="7" type="ORF">GGE35_001628</name>
</gene>
<dbReference type="GO" id="GO:0043565">
    <property type="term" value="F:sequence-specific DNA binding"/>
    <property type="evidence" value="ECO:0007669"/>
    <property type="project" value="InterPro"/>
</dbReference>
<keyword evidence="1" id="KW-0805">Transcription regulation</keyword>
<evidence type="ECO:0000313" key="5">
    <source>
        <dbReference type="EMBL" id="MBB4346449.1"/>
    </source>
</evidence>
<dbReference type="PROSITE" id="PS01124">
    <property type="entry name" value="HTH_ARAC_FAMILY_2"/>
    <property type="match status" value="1"/>
</dbReference>
<evidence type="ECO:0000313" key="7">
    <source>
        <dbReference type="EMBL" id="MBB4445846.1"/>
    </source>
</evidence>
<dbReference type="Proteomes" id="UP000520770">
    <property type="component" value="Unassembled WGS sequence"/>
</dbReference>
<protein>
    <submittedName>
        <fullName evidence="5">AraC-like DNA-binding protein</fullName>
    </submittedName>
</protein>
<evidence type="ECO:0000313" key="6">
    <source>
        <dbReference type="EMBL" id="MBB4411157.1"/>
    </source>
</evidence>
<sequence>MSATAAVVARQINPLDMSTIYADLTGLYPENPFSIDAKITERQPAQLRLVESVASVRPEKQGTTGGLAPWQVKKVKLYIEARIGHGIPLDELAQQVRLSTSYFSAAFKATFGVPPHSYVVSCRVEYAKQRMLTTNAPLCEIALDCGLADQSHLSRVFRRVTGTTPSAWRRYFSRPDRAVALQ</sequence>
<keyword evidence="9" id="KW-1185">Reference proteome</keyword>
<dbReference type="EMBL" id="JACIGW010000001">
    <property type="protein sequence ID" value="MBB4346449.1"/>
    <property type="molecule type" value="Genomic_DNA"/>
</dbReference>
<dbReference type="Proteomes" id="UP000524535">
    <property type="component" value="Unassembled WGS sequence"/>
</dbReference>
<accession>A0A7W6S3D9</accession>
<dbReference type="PANTHER" id="PTHR46796:SF14">
    <property type="entry name" value="TRANSCRIPTIONAL REGULATORY PROTEIN"/>
    <property type="match status" value="1"/>
</dbReference>
<evidence type="ECO:0000256" key="3">
    <source>
        <dbReference type="ARBA" id="ARBA00023163"/>
    </source>
</evidence>
<dbReference type="SMART" id="SM00342">
    <property type="entry name" value="HTH_ARAC"/>
    <property type="match status" value="1"/>
</dbReference>
<evidence type="ECO:0000256" key="1">
    <source>
        <dbReference type="ARBA" id="ARBA00023015"/>
    </source>
</evidence>
<evidence type="ECO:0000313" key="10">
    <source>
        <dbReference type="Proteomes" id="UP000576087"/>
    </source>
</evidence>
<evidence type="ECO:0000256" key="2">
    <source>
        <dbReference type="ARBA" id="ARBA00023125"/>
    </source>
</evidence>
<dbReference type="EMBL" id="JACIHM010000001">
    <property type="protein sequence ID" value="MBB4445846.1"/>
    <property type="molecule type" value="Genomic_DNA"/>
</dbReference>